<evidence type="ECO:0000313" key="3">
    <source>
        <dbReference type="Proteomes" id="UP001153365"/>
    </source>
</evidence>
<sequence>MATASSSAISSFISEASSDLDPLFHSPQIRDSRQQSSQASSSRPSPNLNSEFSSNLSPISSFPLPPRRLRPGERIEVSDLFATNLLAASSFAAEKKSPSSAYPQLAPHNPVSLYGVAIGGGNITNSLKKFNGRAEIQQSTGYSALQLRKLSLKNRNNQNQSNGSKENLNDGTSLRARTPARILAPSAASGNSNSPSSSALLPESPPPNSRVSVIEKASMPPPRPQRTDSLVSFTGIDEEKFTATNALSVRPSLSIQTDQLQPAQLLLRNAVQSRLNPSNHLEPPSNQAINESLIIPANFIGGEATLRPYVGLNHLTDPKEVERIIQSSPSHTESGLIINSSKVKSNPITVPFQPNSNQKLESRNVEQSSNNKTSLIKFATSPYRAIKSQTRVLLLLKDRKHQDPQHQRAYTHLGLGY</sequence>
<evidence type="ECO:0000256" key="1">
    <source>
        <dbReference type="SAM" id="MobiDB-lite"/>
    </source>
</evidence>
<gene>
    <name evidence="2" type="ORF">PPACK8108_LOCUS3467</name>
</gene>
<protein>
    <submittedName>
        <fullName evidence="2">Expressed protein</fullName>
    </submittedName>
</protein>
<feature type="compositionally biased region" description="Low complexity" evidence="1">
    <location>
        <begin position="34"/>
        <end position="46"/>
    </location>
</feature>
<evidence type="ECO:0000313" key="2">
    <source>
        <dbReference type="EMBL" id="CAH7668899.1"/>
    </source>
</evidence>
<dbReference type="AlphaFoldDB" id="A0AAV0ALP8"/>
<feature type="region of interest" description="Disordered" evidence="1">
    <location>
        <begin position="348"/>
        <end position="369"/>
    </location>
</feature>
<feature type="region of interest" description="Disordered" evidence="1">
    <location>
        <begin position="19"/>
        <end position="67"/>
    </location>
</feature>
<dbReference type="EMBL" id="CALTRL010000616">
    <property type="protein sequence ID" value="CAH7668899.1"/>
    <property type="molecule type" value="Genomic_DNA"/>
</dbReference>
<feature type="compositionally biased region" description="Low complexity" evidence="1">
    <location>
        <begin position="53"/>
        <end position="62"/>
    </location>
</feature>
<feature type="region of interest" description="Disordered" evidence="1">
    <location>
        <begin position="185"/>
        <end position="228"/>
    </location>
</feature>
<proteinExistence type="predicted"/>
<feature type="compositionally biased region" description="Low complexity" evidence="1">
    <location>
        <begin position="185"/>
        <end position="202"/>
    </location>
</feature>
<comment type="caution">
    <text evidence="2">The sequence shown here is derived from an EMBL/GenBank/DDBJ whole genome shotgun (WGS) entry which is preliminary data.</text>
</comment>
<accession>A0AAV0ALP8</accession>
<name>A0AAV0ALP8_PHAPC</name>
<dbReference type="Proteomes" id="UP001153365">
    <property type="component" value="Unassembled WGS sequence"/>
</dbReference>
<organism evidence="2 3">
    <name type="scientific">Phakopsora pachyrhizi</name>
    <name type="common">Asian soybean rust disease fungus</name>
    <dbReference type="NCBI Taxonomy" id="170000"/>
    <lineage>
        <taxon>Eukaryota</taxon>
        <taxon>Fungi</taxon>
        <taxon>Dikarya</taxon>
        <taxon>Basidiomycota</taxon>
        <taxon>Pucciniomycotina</taxon>
        <taxon>Pucciniomycetes</taxon>
        <taxon>Pucciniales</taxon>
        <taxon>Phakopsoraceae</taxon>
        <taxon>Phakopsora</taxon>
    </lineage>
</organism>
<feature type="region of interest" description="Disordered" evidence="1">
    <location>
        <begin position="153"/>
        <end position="172"/>
    </location>
</feature>
<reference evidence="2" key="1">
    <citation type="submission" date="2022-06" db="EMBL/GenBank/DDBJ databases">
        <authorList>
            <consortium name="SYNGENTA / RWTH Aachen University"/>
        </authorList>
    </citation>
    <scope>NUCLEOTIDE SEQUENCE</scope>
</reference>
<keyword evidence="3" id="KW-1185">Reference proteome</keyword>